<name>A0A7L4YLQ7_9ACTN</name>
<gene>
    <name evidence="2" type="ORF">EK0264_05400</name>
</gene>
<dbReference type="EMBL" id="CP047156">
    <property type="protein sequence ID" value="QHB99768.1"/>
    <property type="molecule type" value="Genomic_DNA"/>
</dbReference>
<feature type="region of interest" description="Disordered" evidence="1">
    <location>
        <begin position="23"/>
        <end position="81"/>
    </location>
</feature>
<proteinExistence type="predicted"/>
<organism evidence="2 3">
    <name type="scientific">Epidermidibacterium keratini</name>
    <dbReference type="NCBI Taxonomy" id="1891644"/>
    <lineage>
        <taxon>Bacteria</taxon>
        <taxon>Bacillati</taxon>
        <taxon>Actinomycetota</taxon>
        <taxon>Actinomycetes</taxon>
        <taxon>Sporichthyales</taxon>
        <taxon>Sporichthyaceae</taxon>
        <taxon>Epidermidibacterium</taxon>
    </lineage>
</organism>
<dbReference type="Proteomes" id="UP000463857">
    <property type="component" value="Chromosome"/>
</dbReference>
<accession>A0A7L4YLQ7</accession>
<evidence type="ECO:0000256" key="1">
    <source>
        <dbReference type="SAM" id="MobiDB-lite"/>
    </source>
</evidence>
<dbReference type="InParanoid" id="A0A7L4YLQ7"/>
<feature type="compositionally biased region" description="Basic and acidic residues" evidence="1">
    <location>
        <begin position="63"/>
        <end position="81"/>
    </location>
</feature>
<dbReference type="RefSeq" id="WP_159543654.1">
    <property type="nucleotide sequence ID" value="NZ_CP047156.1"/>
</dbReference>
<evidence type="ECO:0000313" key="3">
    <source>
        <dbReference type="Proteomes" id="UP000463857"/>
    </source>
</evidence>
<evidence type="ECO:0000313" key="2">
    <source>
        <dbReference type="EMBL" id="QHB99768.1"/>
    </source>
</evidence>
<sequence length="81" mass="9371">MYPLIAALVVVAIVVFMWRYLDSSPRPGRPDPTDRVQPARPQRAQRPKRAVQIAPDDDPEFLSELRRRISRQRSEDASDDK</sequence>
<protein>
    <submittedName>
        <fullName evidence="2">Uncharacterized protein</fullName>
    </submittedName>
</protein>
<dbReference type="AlphaFoldDB" id="A0A7L4YLQ7"/>
<keyword evidence="3" id="KW-1185">Reference proteome</keyword>
<dbReference type="KEGG" id="eke:EK0264_05400"/>
<reference evidence="2 3" key="1">
    <citation type="journal article" date="2018" name="Int. J. Syst. Evol. Microbiol.">
        <title>Epidermidibacterium keratini gen. nov., sp. nov., a member of the family Sporichthyaceae, isolated from keratin epidermis.</title>
        <authorList>
            <person name="Lee D.G."/>
            <person name="Trujillo M.E."/>
            <person name="Kang S."/>
            <person name="Nam J.J."/>
            <person name="Kim Y.J."/>
        </authorList>
    </citation>
    <scope>NUCLEOTIDE SEQUENCE [LARGE SCALE GENOMIC DNA]</scope>
    <source>
        <strain evidence="2 3">EPI-7</strain>
    </source>
</reference>